<evidence type="ECO:0000313" key="4">
    <source>
        <dbReference type="Proteomes" id="UP001213000"/>
    </source>
</evidence>
<proteinExistence type="predicted"/>
<accession>A0AAD5YMU8</accession>
<dbReference type="AlphaFoldDB" id="A0AAD5YMU8"/>
<sequence length="369" mass="41338">MSVLPEAHDFVIHGGGFCSLTAYNHYGGSSDAGIDILLEAATPEVAFDAAERSYAASCFPGTREPYIKNITDWATSSNTHQCRPLLDERACWSRQLGGAFFFSFNERRKDHTRFFPTLAHQLSMIHPGYRTILDRKISIDKTLVKKKLSVQFKFLIVNPLLVLRDQGKMTGRLVILIDGLDERESQNAQVEVTETIASSIRNNSTPFRWAIFSGEEPHLVSAFAADNVSPYCHTVFLSVSRDVDGEIELYLRGGFTNILCRRNLLHLSTLWPTHSDIWKLVYAAGGLFAHSATILRFVDSYSYSGFKENLEAILAPNASLNTNTVSPYIKLDNLHTLILQRIPHDIRSATSLSLTHISRTGSNHWHVPS</sequence>
<keyword evidence="4" id="KW-1185">Reference proteome</keyword>
<dbReference type="InterPro" id="IPR056884">
    <property type="entry name" value="NPHP3-like_N"/>
</dbReference>
<comment type="caution">
    <text evidence="3">The sequence shown here is derived from an EMBL/GenBank/DDBJ whole genome shotgun (WGS) entry which is preliminary data.</text>
</comment>
<gene>
    <name evidence="3" type="ORF">NP233_g9799</name>
</gene>
<reference evidence="3" key="1">
    <citation type="submission" date="2022-07" db="EMBL/GenBank/DDBJ databases">
        <title>Genome Sequence of Leucocoprinus birnbaumii.</title>
        <authorList>
            <person name="Buettner E."/>
        </authorList>
    </citation>
    <scope>NUCLEOTIDE SEQUENCE</scope>
    <source>
        <strain evidence="3">VT141</strain>
    </source>
</reference>
<evidence type="ECO:0000313" key="3">
    <source>
        <dbReference type="EMBL" id="KAJ3562071.1"/>
    </source>
</evidence>
<dbReference type="Pfam" id="PF24883">
    <property type="entry name" value="NPHP3_N"/>
    <property type="match status" value="1"/>
</dbReference>
<evidence type="ECO:0000259" key="2">
    <source>
        <dbReference type="Pfam" id="PF24883"/>
    </source>
</evidence>
<name>A0AAD5YMU8_9AGAR</name>
<evidence type="ECO:0000256" key="1">
    <source>
        <dbReference type="ARBA" id="ARBA00022737"/>
    </source>
</evidence>
<dbReference type="Proteomes" id="UP001213000">
    <property type="component" value="Unassembled WGS sequence"/>
</dbReference>
<organism evidence="3 4">
    <name type="scientific">Leucocoprinus birnbaumii</name>
    <dbReference type="NCBI Taxonomy" id="56174"/>
    <lineage>
        <taxon>Eukaryota</taxon>
        <taxon>Fungi</taxon>
        <taxon>Dikarya</taxon>
        <taxon>Basidiomycota</taxon>
        <taxon>Agaricomycotina</taxon>
        <taxon>Agaricomycetes</taxon>
        <taxon>Agaricomycetidae</taxon>
        <taxon>Agaricales</taxon>
        <taxon>Agaricineae</taxon>
        <taxon>Agaricaceae</taxon>
        <taxon>Leucocoprinus</taxon>
    </lineage>
</organism>
<dbReference type="EMBL" id="JANIEX010000916">
    <property type="protein sequence ID" value="KAJ3562071.1"/>
    <property type="molecule type" value="Genomic_DNA"/>
</dbReference>
<protein>
    <recommendedName>
        <fullName evidence="2">Nephrocystin 3-like N-terminal domain-containing protein</fullName>
    </recommendedName>
</protein>
<keyword evidence="1" id="KW-0677">Repeat</keyword>
<feature type="domain" description="Nephrocystin 3-like N-terminal" evidence="2">
    <location>
        <begin position="97"/>
        <end position="213"/>
    </location>
</feature>